<reference evidence="1 2" key="1">
    <citation type="submission" date="2020-01" db="EMBL/GenBank/DDBJ databases">
        <title>Complete genome sequence of Chitinophaga sp. H33E-04 isolated from quinoa roots.</title>
        <authorList>
            <person name="Weon H.-Y."/>
            <person name="Lee S.A."/>
        </authorList>
    </citation>
    <scope>NUCLEOTIDE SEQUENCE [LARGE SCALE GENOMIC DNA]</scope>
    <source>
        <strain evidence="1 2">H33E-04</strain>
    </source>
</reference>
<keyword evidence="2" id="KW-1185">Reference proteome</keyword>
<dbReference type="AlphaFoldDB" id="A0A6B9ZPM1"/>
<name>A0A6B9ZPM1_9BACT</name>
<proteinExistence type="predicted"/>
<sequence>MQMSNSALSLKRESHLKIKEQHVERVLILFDDDRFYIGDFCICTHLLKSCRLLYNQALIEIIITNQKHFVRYRDLLTNNPAFDLISMNTLQGIDYLSYDVIICVTYWEKKLLDMMKEKHGPLAGEPGFGPAVFSISQYLLRPSEHQEICFPVNTSLYNLALTELLNHPRELPFLMEERAWGDQWLEANGMQPGEKLFVLLDSSSSRDKLLRVDVYIDLLRYLLKHDNARLLIFDEKNVGKDAFYREWLGEELLDRIIFSRGLTLRQDLCLLGSAYTKMVFGPCTGLLHCASGIYNYLLRKGLPQSEVPLLVVYTGKYIDGNAEACANDWWCDSPLVNCMILRERGGKKYIDFLNEIDESERKRNDDLLKCGEYTIELLTGSLDKKLH</sequence>
<evidence type="ECO:0000313" key="1">
    <source>
        <dbReference type="EMBL" id="QHS63374.1"/>
    </source>
</evidence>
<organism evidence="1 2">
    <name type="scientific">Chitinophaga agri</name>
    <dbReference type="NCBI Taxonomy" id="2703787"/>
    <lineage>
        <taxon>Bacteria</taxon>
        <taxon>Pseudomonadati</taxon>
        <taxon>Bacteroidota</taxon>
        <taxon>Chitinophagia</taxon>
        <taxon>Chitinophagales</taxon>
        <taxon>Chitinophagaceae</taxon>
        <taxon>Chitinophaga</taxon>
    </lineage>
</organism>
<dbReference type="EMBL" id="CP048113">
    <property type="protein sequence ID" value="QHS63374.1"/>
    <property type="molecule type" value="Genomic_DNA"/>
</dbReference>
<accession>A0A6B9ZPM1</accession>
<dbReference type="Proteomes" id="UP000476411">
    <property type="component" value="Chromosome"/>
</dbReference>
<evidence type="ECO:0000313" key="2">
    <source>
        <dbReference type="Proteomes" id="UP000476411"/>
    </source>
</evidence>
<dbReference type="SUPFAM" id="SSF53756">
    <property type="entry name" value="UDP-Glycosyltransferase/glycogen phosphorylase"/>
    <property type="match status" value="1"/>
</dbReference>
<dbReference type="RefSeq" id="WP_162335090.1">
    <property type="nucleotide sequence ID" value="NZ_CP048113.1"/>
</dbReference>
<gene>
    <name evidence="1" type="ORF">GWR21_28435</name>
</gene>
<protein>
    <submittedName>
        <fullName evidence="1">Uncharacterized protein</fullName>
    </submittedName>
</protein>
<dbReference type="KEGG" id="chih:GWR21_28435"/>